<accession>A0A5D8YZ73</accession>
<dbReference type="AlphaFoldDB" id="A0A5D8YZ73"/>
<dbReference type="PANTHER" id="PTHR12714:SF9">
    <property type="entry name" value="PROTEIN-S-ISOPRENYLCYSTEINE O-METHYLTRANSFERASE"/>
    <property type="match status" value="1"/>
</dbReference>
<keyword evidence="4 5" id="KW-0472">Membrane</keyword>
<organism evidence="6 7">
    <name type="scientific">Cognatilysobacter lacus</name>
    <dbReference type="NCBI Taxonomy" id="1643323"/>
    <lineage>
        <taxon>Bacteria</taxon>
        <taxon>Pseudomonadati</taxon>
        <taxon>Pseudomonadota</taxon>
        <taxon>Gammaproteobacteria</taxon>
        <taxon>Lysobacterales</taxon>
        <taxon>Lysobacteraceae</taxon>
        <taxon>Cognatilysobacter</taxon>
    </lineage>
</organism>
<evidence type="ECO:0000313" key="6">
    <source>
        <dbReference type="EMBL" id="TZF87781.1"/>
    </source>
</evidence>
<dbReference type="GO" id="GO:0008168">
    <property type="term" value="F:methyltransferase activity"/>
    <property type="evidence" value="ECO:0007669"/>
    <property type="project" value="UniProtKB-KW"/>
</dbReference>
<keyword evidence="6" id="KW-0808">Transferase</keyword>
<dbReference type="GO" id="GO:0032259">
    <property type="term" value="P:methylation"/>
    <property type="evidence" value="ECO:0007669"/>
    <property type="project" value="UniProtKB-KW"/>
</dbReference>
<keyword evidence="3 5" id="KW-1133">Transmembrane helix</keyword>
<feature type="transmembrane region" description="Helical" evidence="5">
    <location>
        <begin position="36"/>
        <end position="55"/>
    </location>
</feature>
<evidence type="ECO:0000256" key="2">
    <source>
        <dbReference type="ARBA" id="ARBA00022692"/>
    </source>
</evidence>
<dbReference type="Gene3D" id="1.20.120.1630">
    <property type="match status" value="1"/>
</dbReference>
<dbReference type="Proteomes" id="UP000323164">
    <property type="component" value="Unassembled WGS sequence"/>
</dbReference>
<name>A0A5D8YZ73_9GAMM</name>
<protein>
    <submittedName>
        <fullName evidence="6">Isoprenylcysteine carboxylmethyltransferase family protein</fullName>
    </submittedName>
</protein>
<dbReference type="RefSeq" id="WP_149353329.1">
    <property type="nucleotide sequence ID" value="NZ_VTRV01000125.1"/>
</dbReference>
<sequence>MLSLLGLALRLTWLVVLGYWAWSARSVKAAASTESFGMRLAAYWLPLLFAGLLLGPGRWFGHSWLRDQFVPHTMPVFAVGLALAMAGAALCIYSRILLGRNWSATVQLKQDHELIQSGPYRSIRHPIYTGFLLLFLGSAVLTGDWRGLLAVAIVFVSFWRKLRLEEKWLGQHFGPAYQAYRERTKALIPAVL</sequence>
<dbReference type="GO" id="GO:0012505">
    <property type="term" value="C:endomembrane system"/>
    <property type="evidence" value="ECO:0007669"/>
    <property type="project" value="UniProtKB-SubCell"/>
</dbReference>
<evidence type="ECO:0000256" key="3">
    <source>
        <dbReference type="ARBA" id="ARBA00022989"/>
    </source>
</evidence>
<keyword evidence="2 5" id="KW-0812">Transmembrane</keyword>
<dbReference type="InterPro" id="IPR007318">
    <property type="entry name" value="Phopholipid_MeTrfase"/>
</dbReference>
<comment type="caution">
    <text evidence="6">The sequence shown here is derived from an EMBL/GenBank/DDBJ whole genome shotgun (WGS) entry which is preliminary data.</text>
</comment>
<evidence type="ECO:0000256" key="4">
    <source>
        <dbReference type="ARBA" id="ARBA00023136"/>
    </source>
</evidence>
<keyword evidence="7" id="KW-1185">Reference proteome</keyword>
<feature type="transmembrane region" description="Helical" evidence="5">
    <location>
        <begin position="76"/>
        <end position="98"/>
    </location>
</feature>
<reference evidence="6 7" key="1">
    <citation type="submission" date="2019-08" db="EMBL/GenBank/DDBJ databases">
        <title>Draft genome sequence of Lysobacter sp. UKS-15.</title>
        <authorList>
            <person name="Im W.-T."/>
        </authorList>
    </citation>
    <scope>NUCLEOTIDE SEQUENCE [LARGE SCALE GENOMIC DNA]</scope>
    <source>
        <strain evidence="6 7">UKS-15</strain>
    </source>
</reference>
<evidence type="ECO:0000313" key="7">
    <source>
        <dbReference type="Proteomes" id="UP000323164"/>
    </source>
</evidence>
<keyword evidence="6" id="KW-0489">Methyltransferase</keyword>
<dbReference type="EMBL" id="VTRV01000125">
    <property type="protein sequence ID" value="TZF87781.1"/>
    <property type="molecule type" value="Genomic_DNA"/>
</dbReference>
<comment type="subcellular location">
    <subcellularLocation>
        <location evidence="1">Endomembrane system</location>
        <topology evidence="1">Multi-pass membrane protein</topology>
    </subcellularLocation>
</comment>
<feature type="transmembrane region" description="Helical" evidence="5">
    <location>
        <begin position="127"/>
        <end position="159"/>
    </location>
</feature>
<evidence type="ECO:0000256" key="1">
    <source>
        <dbReference type="ARBA" id="ARBA00004127"/>
    </source>
</evidence>
<dbReference type="OrthoDB" id="5293276at2"/>
<dbReference type="Pfam" id="PF04191">
    <property type="entry name" value="PEMT"/>
    <property type="match status" value="1"/>
</dbReference>
<gene>
    <name evidence="6" type="ORF">FW784_10680</name>
</gene>
<proteinExistence type="predicted"/>
<dbReference type="PANTHER" id="PTHR12714">
    <property type="entry name" value="PROTEIN-S ISOPRENYLCYSTEINE O-METHYLTRANSFERASE"/>
    <property type="match status" value="1"/>
</dbReference>
<evidence type="ECO:0000256" key="5">
    <source>
        <dbReference type="SAM" id="Phobius"/>
    </source>
</evidence>